<evidence type="ECO:0000313" key="4">
    <source>
        <dbReference type="EMBL" id="MBD8869974.1"/>
    </source>
</evidence>
<evidence type="ECO:0000256" key="1">
    <source>
        <dbReference type="SAM" id="MobiDB-lite"/>
    </source>
</evidence>
<accession>A0A927K4C3</accession>
<dbReference type="InterPro" id="IPR058593">
    <property type="entry name" value="ARB_07466-like_C"/>
</dbReference>
<protein>
    <recommendedName>
        <fullName evidence="3">ARB-07466-like C-terminal domain-containing protein</fullName>
    </recommendedName>
</protein>
<keyword evidence="2" id="KW-0472">Membrane</keyword>
<keyword evidence="2" id="KW-1133">Transmembrane helix</keyword>
<evidence type="ECO:0000313" key="5">
    <source>
        <dbReference type="Proteomes" id="UP000616839"/>
    </source>
</evidence>
<comment type="caution">
    <text evidence="4">The sequence shown here is derived from an EMBL/GenBank/DDBJ whole genome shotgun (WGS) entry which is preliminary data.</text>
</comment>
<evidence type="ECO:0000256" key="2">
    <source>
        <dbReference type="SAM" id="Phobius"/>
    </source>
</evidence>
<dbReference type="EMBL" id="JACYXZ010000002">
    <property type="protein sequence ID" value="MBD8869974.1"/>
    <property type="molecule type" value="Genomic_DNA"/>
</dbReference>
<dbReference type="Proteomes" id="UP000616839">
    <property type="component" value="Unassembled WGS sequence"/>
</dbReference>
<feature type="region of interest" description="Disordered" evidence="1">
    <location>
        <begin position="165"/>
        <end position="195"/>
    </location>
</feature>
<dbReference type="Pfam" id="PF26571">
    <property type="entry name" value="VldE"/>
    <property type="match status" value="1"/>
</dbReference>
<sequence>MAHLRHKRDANARRIPSAAKIAAPVAVFVTLGVVGAGVVTTDPDVREAFAAANGASIAQVSASERKDEFLSRSFSRTDGSQARGVAARVADRKATAKAIRQADTKLWTTVDLNLWTEPGKKAKKTGIVMAEKKVLVTGRRANGRAEVVLDEKAFWVTADYLSKDKPEQEEEVVETESEGSDESAPAAGGTCSNGTSVPSGVSSNIVNVHASVCGAFPEITTYGTLRGGGGDHGSGRAVDIMVSGSRGWQVANFVRDNAGSLGVSYVIYSQNIWSVERGGEGWRGMSDRGSSTANHYDHVHVSTY</sequence>
<reference evidence="4" key="1">
    <citation type="submission" date="2020-09" db="EMBL/GenBank/DDBJ databases">
        <title>Nocardioides sp. strain MJB4 16S ribosomal RNA gene Genome sequencing and assembly.</title>
        <authorList>
            <person name="Kim I."/>
        </authorList>
    </citation>
    <scope>NUCLEOTIDE SEQUENCE</scope>
    <source>
        <strain evidence="4">MJB4</strain>
    </source>
</reference>
<keyword evidence="2" id="KW-0812">Transmembrane</keyword>
<gene>
    <name evidence="4" type="ORF">IE331_10110</name>
</gene>
<dbReference type="RefSeq" id="WP_192143043.1">
    <property type="nucleotide sequence ID" value="NZ_JACYXZ010000002.1"/>
</dbReference>
<proteinExistence type="predicted"/>
<feature type="compositionally biased region" description="Acidic residues" evidence="1">
    <location>
        <begin position="167"/>
        <end position="181"/>
    </location>
</feature>
<name>A0A927K4C3_9ACTN</name>
<feature type="transmembrane region" description="Helical" evidence="2">
    <location>
        <begin position="21"/>
        <end position="39"/>
    </location>
</feature>
<dbReference type="AlphaFoldDB" id="A0A927K4C3"/>
<organism evidence="4 5">
    <name type="scientific">Nocardioides donggukensis</name>
    <dbReference type="NCBI Taxonomy" id="2774019"/>
    <lineage>
        <taxon>Bacteria</taxon>
        <taxon>Bacillati</taxon>
        <taxon>Actinomycetota</taxon>
        <taxon>Actinomycetes</taxon>
        <taxon>Propionibacteriales</taxon>
        <taxon>Nocardioidaceae</taxon>
        <taxon>Nocardioides</taxon>
    </lineage>
</organism>
<keyword evidence="5" id="KW-1185">Reference proteome</keyword>
<feature type="domain" description="ARB-07466-like C-terminal" evidence="3">
    <location>
        <begin position="200"/>
        <end position="296"/>
    </location>
</feature>
<evidence type="ECO:0000259" key="3">
    <source>
        <dbReference type="Pfam" id="PF26571"/>
    </source>
</evidence>